<comment type="caution">
    <text evidence="2">The sequence shown here is derived from an EMBL/GenBank/DDBJ whole genome shotgun (WGS) entry which is preliminary data.</text>
</comment>
<dbReference type="Proteomes" id="UP000534870">
    <property type="component" value="Unassembled WGS sequence"/>
</dbReference>
<dbReference type="Pfam" id="PF00535">
    <property type="entry name" value="Glycos_transf_2"/>
    <property type="match status" value="1"/>
</dbReference>
<dbReference type="InterPro" id="IPR029044">
    <property type="entry name" value="Nucleotide-diphossugar_trans"/>
</dbReference>
<dbReference type="SUPFAM" id="SSF53448">
    <property type="entry name" value="Nucleotide-diphospho-sugar transferases"/>
    <property type="match status" value="1"/>
</dbReference>
<sequence length="1051" mass="114529">MTDLIPLEIELLDQWRPKWSIESSDMRSLAVGFHAITVRARDTERILARFDVTHDIPAGLHVLYGLDRPEGWGCWSMGPRLCLVMALDTAEEAITVEIDHRVPGELGGQVPCRISIAGAAFEPGAFQGGVLTVSGQARGSILLPIAANPELSIIIPSYNRADLLVRCLGAIARAEGMPAFEIIVVENGSTIESVAALGRLAPEIRVIHLLQPVSFSRAMNRGLDAARGQFVMLLNSDAFVEKDCISTLFAAVKARSTTVFGPAFYYPSGKLQEIGGRIAADGHSYRHENSSLQWRGKSEWESDYISAAGLMVSRDHILAAGGFNPTFRPAYYEDADLCLRLKARGMRTVVVPAARVTHIGNATSIGVFGTERLGRIGDTNRERLMSRWGAWLATRADEDLPEIADFDHEEANGNDATGPARTRLHVDGAIEDGGRTLASLICACAASGPVAVTGPDAPSRLDVSWLLRDYGFMPRQLAHAPVEAPPVSIVYTRSFPPPPPLPGRLQVLFLDTGDPTATDMETAYDTIGNACNYDVIVTSTPDPAGMEDAIREIYGIRLPDIRFLPVALDHRRMGALDRKQPMILLHGPVRDEHTMLIGRLVNAAGRLALSAPNTHLHFMLCLSGNTDNQRSLFADFSTVIDGDRIEFLRQPDPTLLRALKQRALCYVTWSDGTDGSDWRAETDEAASLGCLVLNLRSSSPAITASNPAVARPEALEMLKGFADLFGCGPVSFEDHVFSTTPLADVQRAWQTECASMPSRPGIRRSGCDERTAMVVVGMHRSGTSLMTHLLAAAGCDLPTSLMTPAADNQDGFWESPIFAALNDSILAEHDVAWDRLFSSARLKDAGADAHVDRIRRAIRSQYGNARAIVLKDPRTCLLMPAWHRALVEEGYAPRYILTARHPAEVAASLERRDHMPIGTGVLLWADYMVNALDFLRDKPVSVAAFDRIMDSPNDVMKHLWSAFAFPPETLPDDLSALVKPALRHHAEPRTPLAVAAKPVWDLYGALMDQAGQLPPVAQIAARVVARTDTLRMWLEGQQVLLGLESAEGDGT</sequence>
<dbReference type="SUPFAM" id="SSF52540">
    <property type="entry name" value="P-loop containing nucleoside triphosphate hydrolases"/>
    <property type="match status" value="1"/>
</dbReference>
<reference evidence="2 3" key="1">
    <citation type="submission" date="2020-06" db="EMBL/GenBank/DDBJ databases">
        <title>Description of novel acetic acid bacteria.</title>
        <authorList>
            <person name="Sombolestani A."/>
        </authorList>
    </citation>
    <scope>NUCLEOTIDE SEQUENCE [LARGE SCALE GENOMIC DNA]</scope>
    <source>
        <strain evidence="2 3">LMG 31431</strain>
    </source>
</reference>
<proteinExistence type="predicted"/>
<dbReference type="PANTHER" id="PTHR43179:SF7">
    <property type="entry name" value="RHAMNOSYLTRANSFERASE WBBL"/>
    <property type="match status" value="1"/>
</dbReference>
<evidence type="ECO:0000313" key="2">
    <source>
        <dbReference type="EMBL" id="NVN10178.1"/>
    </source>
</evidence>
<dbReference type="GO" id="GO:0016740">
    <property type="term" value="F:transferase activity"/>
    <property type="evidence" value="ECO:0007669"/>
    <property type="project" value="UniProtKB-KW"/>
</dbReference>
<name>A0A7Y7M665_9PROT</name>
<dbReference type="PANTHER" id="PTHR43179">
    <property type="entry name" value="RHAMNOSYLTRANSFERASE WBBL"/>
    <property type="match status" value="1"/>
</dbReference>
<organism evidence="2 3">
    <name type="scientific">Nguyenibacter vanlangensis</name>
    <dbReference type="NCBI Taxonomy" id="1216886"/>
    <lineage>
        <taxon>Bacteria</taxon>
        <taxon>Pseudomonadati</taxon>
        <taxon>Pseudomonadota</taxon>
        <taxon>Alphaproteobacteria</taxon>
        <taxon>Acetobacterales</taxon>
        <taxon>Acetobacteraceae</taxon>
        <taxon>Nguyenibacter</taxon>
    </lineage>
</organism>
<evidence type="ECO:0000313" key="3">
    <source>
        <dbReference type="Proteomes" id="UP000534870"/>
    </source>
</evidence>
<dbReference type="Gene3D" id="3.40.50.300">
    <property type="entry name" value="P-loop containing nucleotide triphosphate hydrolases"/>
    <property type="match status" value="1"/>
</dbReference>
<dbReference type="AlphaFoldDB" id="A0A7Y7M665"/>
<accession>A0A7Y7M665</accession>
<protein>
    <submittedName>
        <fullName evidence="2">Glycosyltransferase</fullName>
    </submittedName>
</protein>
<dbReference type="CDD" id="cd04186">
    <property type="entry name" value="GT_2_like_c"/>
    <property type="match status" value="1"/>
</dbReference>
<feature type="domain" description="Glycosyltransferase 2-like" evidence="1">
    <location>
        <begin position="152"/>
        <end position="280"/>
    </location>
</feature>
<keyword evidence="2" id="KW-0808">Transferase</keyword>
<dbReference type="InterPro" id="IPR001173">
    <property type="entry name" value="Glyco_trans_2-like"/>
</dbReference>
<gene>
    <name evidence="2" type="ORF">HUK84_03275</name>
</gene>
<evidence type="ECO:0000259" key="1">
    <source>
        <dbReference type="Pfam" id="PF00535"/>
    </source>
</evidence>
<dbReference type="Gene3D" id="3.90.550.10">
    <property type="entry name" value="Spore Coat Polysaccharide Biosynthesis Protein SpsA, Chain A"/>
    <property type="match status" value="1"/>
</dbReference>
<dbReference type="EMBL" id="JABXXP010000021">
    <property type="protein sequence ID" value="NVN10178.1"/>
    <property type="molecule type" value="Genomic_DNA"/>
</dbReference>
<dbReference type="RefSeq" id="WP_176638962.1">
    <property type="nucleotide sequence ID" value="NZ_JABXXP010000021.1"/>
</dbReference>
<dbReference type="InterPro" id="IPR027417">
    <property type="entry name" value="P-loop_NTPase"/>
</dbReference>